<evidence type="ECO:0000313" key="3">
    <source>
        <dbReference type="Proteomes" id="UP000265520"/>
    </source>
</evidence>
<organism evidence="2 3">
    <name type="scientific">Trifolium medium</name>
    <dbReference type="NCBI Taxonomy" id="97028"/>
    <lineage>
        <taxon>Eukaryota</taxon>
        <taxon>Viridiplantae</taxon>
        <taxon>Streptophyta</taxon>
        <taxon>Embryophyta</taxon>
        <taxon>Tracheophyta</taxon>
        <taxon>Spermatophyta</taxon>
        <taxon>Magnoliopsida</taxon>
        <taxon>eudicotyledons</taxon>
        <taxon>Gunneridae</taxon>
        <taxon>Pentapetalae</taxon>
        <taxon>rosids</taxon>
        <taxon>fabids</taxon>
        <taxon>Fabales</taxon>
        <taxon>Fabaceae</taxon>
        <taxon>Papilionoideae</taxon>
        <taxon>50 kb inversion clade</taxon>
        <taxon>NPAAA clade</taxon>
        <taxon>Hologalegina</taxon>
        <taxon>IRL clade</taxon>
        <taxon>Trifolieae</taxon>
        <taxon>Trifolium</taxon>
    </lineage>
</organism>
<evidence type="ECO:0000313" key="2">
    <source>
        <dbReference type="EMBL" id="MCI47574.1"/>
    </source>
</evidence>
<feature type="region of interest" description="Disordered" evidence="1">
    <location>
        <begin position="1"/>
        <end position="20"/>
    </location>
</feature>
<proteinExistence type="predicted"/>
<reference evidence="2 3" key="1">
    <citation type="journal article" date="2018" name="Front. Plant Sci.">
        <title>Red Clover (Trifolium pratense) and Zigzag Clover (T. medium) - A Picture of Genomic Similarities and Differences.</title>
        <authorList>
            <person name="Dluhosova J."/>
            <person name="Istvanek J."/>
            <person name="Nedelnik J."/>
            <person name="Repkova J."/>
        </authorList>
    </citation>
    <scope>NUCLEOTIDE SEQUENCE [LARGE SCALE GENOMIC DNA]</scope>
    <source>
        <strain evidence="3">cv. 10/8</strain>
        <tissue evidence="2">Leaf</tissue>
    </source>
</reference>
<comment type="caution">
    <text evidence="2">The sequence shown here is derived from an EMBL/GenBank/DDBJ whole genome shotgun (WGS) entry which is preliminary data.</text>
</comment>
<sequence length="71" mass="7367">MELARKGESDDGSCNLNGGRARVHARLKATARGELGRGNWRHVRARGKFVGGAVSGTGRMGQGDSDGVVGC</sequence>
<name>A0A392SHA6_9FABA</name>
<keyword evidence="3" id="KW-1185">Reference proteome</keyword>
<protein>
    <submittedName>
        <fullName evidence="2">Uncharacterized protein</fullName>
    </submittedName>
</protein>
<dbReference type="EMBL" id="LXQA010374047">
    <property type="protein sequence ID" value="MCI47574.1"/>
    <property type="molecule type" value="Genomic_DNA"/>
</dbReference>
<dbReference type="AlphaFoldDB" id="A0A392SHA6"/>
<accession>A0A392SHA6</accession>
<evidence type="ECO:0000256" key="1">
    <source>
        <dbReference type="SAM" id="MobiDB-lite"/>
    </source>
</evidence>
<dbReference type="Proteomes" id="UP000265520">
    <property type="component" value="Unassembled WGS sequence"/>
</dbReference>